<dbReference type="Gene3D" id="3.40.50.2000">
    <property type="entry name" value="Glycogen Phosphorylase B"/>
    <property type="match status" value="2"/>
</dbReference>
<dbReference type="OrthoDB" id="132546at2157"/>
<reference evidence="3 4" key="1">
    <citation type="submission" date="2016-10" db="EMBL/GenBank/DDBJ databases">
        <authorList>
            <person name="Varghese N."/>
            <person name="Submissions S."/>
        </authorList>
    </citation>
    <scope>NUCLEOTIDE SEQUENCE [LARGE SCALE GENOMIC DNA]</scope>
    <source>
        <strain evidence="3 4">DSM 2373</strain>
    </source>
</reference>
<evidence type="ECO:0000313" key="3">
    <source>
        <dbReference type="EMBL" id="SDK40655.1"/>
    </source>
</evidence>
<dbReference type="InterPro" id="IPR028098">
    <property type="entry name" value="Glyco_trans_4-like_N"/>
</dbReference>
<accession>A0A1G9BP58</accession>
<dbReference type="Pfam" id="PF13439">
    <property type="entry name" value="Glyco_transf_4"/>
    <property type="match status" value="1"/>
</dbReference>
<dbReference type="GO" id="GO:0016757">
    <property type="term" value="F:glycosyltransferase activity"/>
    <property type="evidence" value="ECO:0007669"/>
    <property type="project" value="InterPro"/>
</dbReference>
<evidence type="ECO:0000313" key="4">
    <source>
        <dbReference type="Proteomes" id="UP000326500"/>
    </source>
</evidence>
<dbReference type="RefSeq" id="WP_083524841.1">
    <property type="nucleotide sequence ID" value="NZ_BCNX01000009.1"/>
</dbReference>
<organism evidence="3 4">
    <name type="scientific">Methanoculleus thermophilus</name>
    <dbReference type="NCBI Taxonomy" id="2200"/>
    <lineage>
        <taxon>Archaea</taxon>
        <taxon>Methanobacteriati</taxon>
        <taxon>Methanobacteriota</taxon>
        <taxon>Stenosarchaea group</taxon>
        <taxon>Methanomicrobia</taxon>
        <taxon>Methanomicrobiales</taxon>
        <taxon>Methanomicrobiaceae</taxon>
        <taxon>Methanoculleus</taxon>
    </lineage>
</organism>
<dbReference type="PANTHER" id="PTHR12526">
    <property type="entry name" value="GLYCOSYLTRANSFERASE"/>
    <property type="match status" value="1"/>
</dbReference>
<feature type="domain" description="Glycosyltransferase subfamily 4-like N-terminal" evidence="2">
    <location>
        <begin position="18"/>
        <end position="239"/>
    </location>
</feature>
<feature type="domain" description="Glycosyl transferase family 1" evidence="1">
    <location>
        <begin position="247"/>
        <end position="411"/>
    </location>
</feature>
<keyword evidence="3" id="KW-0808">Transferase</keyword>
<dbReference type="InterPro" id="IPR001296">
    <property type="entry name" value="Glyco_trans_1"/>
</dbReference>
<name>A0A1G9BP58_9EURY</name>
<dbReference type="Pfam" id="PF00534">
    <property type="entry name" value="Glycos_transf_1"/>
    <property type="match status" value="1"/>
</dbReference>
<dbReference type="EMBL" id="FNFT01000010">
    <property type="protein sequence ID" value="SDK40655.1"/>
    <property type="molecule type" value="Genomic_DNA"/>
</dbReference>
<evidence type="ECO:0000259" key="2">
    <source>
        <dbReference type="Pfam" id="PF13439"/>
    </source>
</evidence>
<keyword evidence="4" id="KW-1185">Reference proteome</keyword>
<gene>
    <name evidence="3" type="ORF">SAMN04488571_11016</name>
</gene>
<dbReference type="Proteomes" id="UP000326500">
    <property type="component" value="Unassembled WGS sequence"/>
</dbReference>
<dbReference type="AlphaFoldDB" id="A0A1G9BP58"/>
<dbReference type="STRING" id="2200.GCA_001571405_01830"/>
<sequence length="435" mass="48964">MSESALRILQVSTYDIAGGAERIAWDLHTAYRAHGHHSWLAVGIKKSQNPDVFPIQNRFNKIFQLVPARIRSLPRTPGVVKLVDFLTTPRRIGAYLKGYEDFDHPGTWKLLDRNPESPDIFHCHNLHGGYFDLRALPHLSRQIPTILTLHDAWLLSGHCAHSFDCERWKTGCGNCPDLTIYPAIRRDATAYNWQLKADIYRKSRLYVVTPCRWLMDKVEESMLEPGIVASRVIPNGVDLGIFHPADRAEARRELGLPHDAKILLFAANGIRKNIWKDYRTLQSTLEMIAKTGAKVLCIALGEAAPPKRIGNIEIRFIPYQKNPQRVARYYQATDLYLHPARAETFPNTTLEALACGTPVVASAVGGIPEQIIEGRTGCLVPVGDARAMAGRVLGLLEDEELRLRMGREAAEDAARRFGLERMAGEYLSFYRAILK</sequence>
<dbReference type="SUPFAM" id="SSF53756">
    <property type="entry name" value="UDP-Glycosyltransferase/glycogen phosphorylase"/>
    <property type="match status" value="1"/>
</dbReference>
<protein>
    <submittedName>
        <fullName evidence="3">Glycosyltransferase involved in cell wall bisynthesis</fullName>
    </submittedName>
</protein>
<proteinExistence type="predicted"/>
<evidence type="ECO:0000259" key="1">
    <source>
        <dbReference type="Pfam" id="PF00534"/>
    </source>
</evidence>
<dbReference type="PANTHER" id="PTHR12526:SF630">
    <property type="entry name" value="GLYCOSYLTRANSFERASE"/>
    <property type="match status" value="1"/>
</dbReference>